<reference evidence="3 4" key="1">
    <citation type="submission" date="2017-08" db="EMBL/GenBank/DDBJ databases">
        <title>Salimicrobium alkalisoli sp. nov., isolated from saline alkaline soil.</title>
        <authorList>
            <person name="Zhang G."/>
            <person name="Xiong Q."/>
        </authorList>
    </citation>
    <scope>NUCLEOTIDE SEQUENCE [LARGE SCALE GENOMIC DNA]</scope>
    <source>
        <strain evidence="3 4">WN024</strain>
    </source>
</reference>
<organism evidence="3 4">
    <name type="scientific">Salimicrobium humidisoli</name>
    <dbReference type="NCBI Taxonomy" id="2029857"/>
    <lineage>
        <taxon>Bacteria</taxon>
        <taxon>Bacillati</taxon>
        <taxon>Bacillota</taxon>
        <taxon>Bacilli</taxon>
        <taxon>Bacillales</taxon>
        <taxon>Bacillaceae</taxon>
        <taxon>Salimicrobium</taxon>
    </lineage>
</organism>
<evidence type="ECO:0000313" key="3">
    <source>
        <dbReference type="EMBL" id="PBB04976.1"/>
    </source>
</evidence>
<comment type="caution">
    <text evidence="3">The sequence shown here is derived from an EMBL/GenBank/DDBJ whole genome shotgun (WGS) entry which is preliminary data.</text>
</comment>
<evidence type="ECO:0000256" key="1">
    <source>
        <dbReference type="SAM" id="Coils"/>
    </source>
</evidence>
<keyword evidence="2" id="KW-1133">Transmembrane helix</keyword>
<feature type="transmembrane region" description="Helical" evidence="2">
    <location>
        <begin position="12"/>
        <end position="29"/>
    </location>
</feature>
<dbReference type="EMBL" id="NSGH01000020">
    <property type="protein sequence ID" value="PBB04976.1"/>
    <property type="molecule type" value="Genomic_DNA"/>
</dbReference>
<keyword evidence="4" id="KW-1185">Reference proteome</keyword>
<keyword evidence="2" id="KW-0812">Transmembrane</keyword>
<keyword evidence="2" id="KW-0472">Membrane</keyword>
<dbReference type="Proteomes" id="UP000217561">
    <property type="component" value="Unassembled WGS sequence"/>
</dbReference>
<evidence type="ECO:0000313" key="4">
    <source>
        <dbReference type="Proteomes" id="UP000217561"/>
    </source>
</evidence>
<accession>A0ABX4HQX2</accession>
<name>A0ABX4HQX2_9BACI</name>
<evidence type="ECO:0000256" key="2">
    <source>
        <dbReference type="SAM" id="Phobius"/>
    </source>
</evidence>
<gene>
    <name evidence="3" type="ORF">CKW00_11190</name>
</gene>
<feature type="coiled-coil region" evidence="1">
    <location>
        <begin position="211"/>
        <end position="245"/>
    </location>
</feature>
<dbReference type="RefSeq" id="WP_095822638.1">
    <property type="nucleotide sequence ID" value="NZ_NSGH01000020.1"/>
</dbReference>
<keyword evidence="1" id="KW-0175">Coiled coil</keyword>
<protein>
    <submittedName>
        <fullName evidence="3">Uncharacterized protein</fullName>
    </submittedName>
</protein>
<sequence length="257" mass="30263">MNILNEMLKYVGQTVVVVGIVAFLLRTYFKNLITHFFKRELADYQHNLSLITEEQKFDYQRKLQDFNLYRTQRHESYRVLYKNAVTAVKNVKKMGNHQFPNFESMTDDEIFLYLKKEMVDEIDINEALRKYGESEDTSFLKTSLAKAKATVIIKKVEEFENHYRENELYYSKEIIETAKPMIDIFEQLTKILALQSITNSVFDFDINELGISWIEEELSKVEDNKDELEARLESLKSAIVNELSIGEYESISKDITN</sequence>
<proteinExistence type="predicted"/>